<reference evidence="1 2" key="1">
    <citation type="submission" date="2018-06" db="EMBL/GenBank/DDBJ databases">
        <authorList>
            <consortium name="Pathogen Informatics"/>
            <person name="Doyle S."/>
        </authorList>
    </citation>
    <scope>NUCLEOTIDE SEQUENCE [LARGE SCALE GENOMIC DNA]</scope>
    <source>
        <strain evidence="1 2">NCTC11166</strain>
    </source>
</reference>
<organism evidence="1 2">
    <name type="scientific">Brevundimonas vesicularis</name>
    <name type="common">Pseudomonas vesicularis</name>
    <dbReference type="NCBI Taxonomy" id="41276"/>
    <lineage>
        <taxon>Bacteria</taxon>
        <taxon>Pseudomonadati</taxon>
        <taxon>Pseudomonadota</taxon>
        <taxon>Alphaproteobacteria</taxon>
        <taxon>Caulobacterales</taxon>
        <taxon>Caulobacteraceae</taxon>
        <taxon>Brevundimonas</taxon>
    </lineage>
</organism>
<dbReference type="SUPFAM" id="SSF52540">
    <property type="entry name" value="P-loop containing nucleoside triphosphate hydrolases"/>
    <property type="match status" value="1"/>
</dbReference>
<dbReference type="Pfam" id="PF13177">
    <property type="entry name" value="DNA_pol3_delta2"/>
    <property type="match status" value="1"/>
</dbReference>
<evidence type="ECO:0000313" key="1">
    <source>
        <dbReference type="EMBL" id="SPU57653.1"/>
    </source>
</evidence>
<dbReference type="Gene3D" id="3.40.50.300">
    <property type="entry name" value="P-loop containing nucleotide triphosphate hydrolases"/>
    <property type="match status" value="1"/>
</dbReference>
<dbReference type="EMBL" id="UAQP01000016">
    <property type="protein sequence ID" value="SPU57653.1"/>
    <property type="molecule type" value="Genomic_DNA"/>
</dbReference>
<proteinExistence type="predicted"/>
<dbReference type="InterPro" id="IPR050238">
    <property type="entry name" value="DNA_Rep/Repair_Clamp_Loader"/>
</dbReference>
<evidence type="ECO:0000313" key="2">
    <source>
        <dbReference type="Proteomes" id="UP000251186"/>
    </source>
</evidence>
<gene>
    <name evidence="1" type="primary">holB</name>
    <name evidence="1" type="ORF">NCTC11166_03362</name>
</gene>
<accession>A0A2X1BJB4</accession>
<dbReference type="PANTHER" id="PTHR11669">
    <property type="entry name" value="REPLICATION FACTOR C / DNA POLYMERASE III GAMMA-TAU SUBUNIT"/>
    <property type="match status" value="1"/>
</dbReference>
<dbReference type="PANTHER" id="PTHR11669:SF8">
    <property type="entry name" value="DNA POLYMERASE III SUBUNIT DELTA"/>
    <property type="match status" value="1"/>
</dbReference>
<protein>
    <submittedName>
        <fullName evidence="1">DNA polymerase III subunit delta</fullName>
        <ecNumber evidence="1">2.7.7.7</ecNumber>
    </submittedName>
</protein>
<name>A0A2X1BJB4_BREVE</name>
<dbReference type="InterPro" id="IPR027417">
    <property type="entry name" value="P-loop_NTPase"/>
</dbReference>
<keyword evidence="1" id="KW-0808">Transferase</keyword>
<dbReference type="GO" id="GO:0006261">
    <property type="term" value="P:DNA-templated DNA replication"/>
    <property type="evidence" value="ECO:0007669"/>
    <property type="project" value="TreeGrafter"/>
</dbReference>
<sequence>MTHYPWISLAAPQLQQAIEQPTACLLLIDPQQDNADALARQLIAASLCENRSQGKACGQCHPCRLRQANTHPDIIIAHDTLNIEAVRELIAKLSNTPSIGKHRFIYLKNIDKYFESALNSLLKTLEEPSSHNHFILSAPSRRAVKATILSRSQSYQVPQADLAQARDWLITQGIDSAEAEQLLALYRNNPFLAYAQREQANPLARFADFIRYCAQPKQQRQFLQILDNYPPEEQLDLLCYQCERLIAWIQLDSTPQNWQNSAQHIEQLAQIDIHRIHHLYAALCKLRRSKRQPLNWSLQSKTLLLHHMETRNPIL</sequence>
<dbReference type="AlphaFoldDB" id="A0A2X1BJB4"/>
<dbReference type="RefSeq" id="WP_112863875.1">
    <property type="nucleotide sequence ID" value="NZ_UAQP01000016.1"/>
</dbReference>
<dbReference type="Proteomes" id="UP000251186">
    <property type="component" value="Unassembled WGS sequence"/>
</dbReference>
<dbReference type="EC" id="2.7.7.7" evidence="1"/>
<dbReference type="GO" id="GO:0003887">
    <property type="term" value="F:DNA-directed DNA polymerase activity"/>
    <property type="evidence" value="ECO:0007669"/>
    <property type="project" value="UniProtKB-EC"/>
</dbReference>
<keyword evidence="1" id="KW-0548">Nucleotidyltransferase</keyword>